<gene>
    <name evidence="1" type="ORF">EDC39_11046</name>
</gene>
<organism evidence="1 2">
    <name type="scientific">Geothermobacter ehrlichii</name>
    <dbReference type="NCBI Taxonomy" id="213224"/>
    <lineage>
        <taxon>Bacteria</taxon>
        <taxon>Pseudomonadati</taxon>
        <taxon>Thermodesulfobacteriota</taxon>
        <taxon>Desulfuromonadia</taxon>
        <taxon>Desulfuromonadales</taxon>
        <taxon>Geothermobacteraceae</taxon>
        <taxon>Geothermobacter</taxon>
    </lineage>
</organism>
<dbReference type="Proteomes" id="UP000324159">
    <property type="component" value="Unassembled WGS sequence"/>
</dbReference>
<evidence type="ECO:0008006" key="3">
    <source>
        <dbReference type="Google" id="ProtNLM"/>
    </source>
</evidence>
<proteinExistence type="predicted"/>
<keyword evidence="2" id="KW-1185">Reference proteome</keyword>
<name>A0A5D3WI20_9BACT</name>
<sequence>MARLTDSERQTLEACLRNLRALDGCQADFFPSDRSEEQGRLQLQGPWGRLSYRTFTRLRLTETSAEVAIHHLRNEPDGEKPLLLTDYLPEKVAAKLRRSGIDFVDAAGNASLRQPPLFVEVSGRKRPERQPRTGRAFQHAGLKLIFLLLRQPKAAAWTYRDLAGESGIALGAVGPVLKNLEQLGHLVERNGIRQLHAADELFRRWEIGYGDRLRATLGIQPCRPVAADGIARLPDMIREQGLEDDVLIGGELGACLLLREGTPEQASLHLAGDPLRLMLKLQLIPDPAGRVHLLRRFGRVDAWRGWQPQETPLADPLLLHAEMAATATRQPQIAERLFREYLAPRFAGRPVE</sequence>
<dbReference type="RefSeq" id="WP_148896404.1">
    <property type="nucleotide sequence ID" value="NZ_VNIB01000010.1"/>
</dbReference>
<accession>A0A5D3WI20</accession>
<dbReference type="Pfam" id="PF09952">
    <property type="entry name" value="AbiEi_2"/>
    <property type="match status" value="1"/>
</dbReference>
<protein>
    <recommendedName>
        <fullName evidence="3">Transcriptional regulator with AbiEi antitoxin domain of type IV toxin-antitoxin system</fullName>
    </recommendedName>
</protein>
<dbReference type="InterPro" id="IPR019238">
    <property type="entry name" value="AbiEi_2"/>
</dbReference>
<dbReference type="EMBL" id="VNIB01000010">
    <property type="protein sequence ID" value="TYO97506.1"/>
    <property type="molecule type" value="Genomic_DNA"/>
</dbReference>
<reference evidence="1 2" key="1">
    <citation type="submission" date="2019-07" db="EMBL/GenBank/DDBJ databases">
        <title>Genomic Encyclopedia of Type Strains, Phase IV (KMG-IV): sequencing the most valuable type-strain genomes for metagenomic binning, comparative biology and taxonomic classification.</title>
        <authorList>
            <person name="Goeker M."/>
        </authorList>
    </citation>
    <scope>NUCLEOTIDE SEQUENCE [LARGE SCALE GENOMIC DNA]</scope>
    <source>
        <strain evidence="1 2">SS015</strain>
    </source>
</reference>
<comment type="caution">
    <text evidence="1">The sequence shown here is derived from an EMBL/GenBank/DDBJ whole genome shotgun (WGS) entry which is preliminary data.</text>
</comment>
<evidence type="ECO:0000313" key="2">
    <source>
        <dbReference type="Proteomes" id="UP000324159"/>
    </source>
</evidence>
<dbReference type="OrthoDB" id="6630012at2"/>
<dbReference type="AlphaFoldDB" id="A0A5D3WI20"/>
<evidence type="ECO:0000313" key="1">
    <source>
        <dbReference type="EMBL" id="TYO97506.1"/>
    </source>
</evidence>